<dbReference type="AlphaFoldDB" id="A0AB34JTK4"/>
<dbReference type="InterPro" id="IPR027267">
    <property type="entry name" value="AH/BAR_dom_sf"/>
</dbReference>
<dbReference type="SUPFAM" id="SSF50729">
    <property type="entry name" value="PH domain-like"/>
    <property type="match status" value="1"/>
</dbReference>
<feature type="region of interest" description="Disordered" evidence="1">
    <location>
        <begin position="434"/>
        <end position="482"/>
    </location>
</feature>
<feature type="domain" description="PH" evidence="2">
    <location>
        <begin position="191"/>
        <end position="295"/>
    </location>
</feature>
<accession>A0AB34JTK4</accession>
<protein>
    <recommendedName>
        <fullName evidence="2">PH domain-containing protein</fullName>
    </recommendedName>
</protein>
<reference evidence="3 4" key="1">
    <citation type="journal article" date="2024" name="Science">
        <title>Giant polyketide synthase enzymes in the biosynthesis of giant marine polyether toxins.</title>
        <authorList>
            <person name="Fallon T.R."/>
            <person name="Shende V.V."/>
            <person name="Wierzbicki I.H."/>
            <person name="Pendleton A.L."/>
            <person name="Watervoot N.F."/>
            <person name="Auber R.P."/>
            <person name="Gonzalez D.J."/>
            <person name="Wisecaver J.H."/>
            <person name="Moore B.S."/>
        </authorList>
    </citation>
    <scope>NUCLEOTIDE SEQUENCE [LARGE SCALE GENOMIC DNA]</scope>
    <source>
        <strain evidence="3 4">12B1</strain>
    </source>
</reference>
<dbReference type="SUPFAM" id="SSF103657">
    <property type="entry name" value="BAR/IMD domain-like"/>
    <property type="match status" value="1"/>
</dbReference>
<keyword evidence="4" id="KW-1185">Reference proteome</keyword>
<organism evidence="3 4">
    <name type="scientific">Prymnesium parvum</name>
    <name type="common">Toxic golden alga</name>
    <dbReference type="NCBI Taxonomy" id="97485"/>
    <lineage>
        <taxon>Eukaryota</taxon>
        <taxon>Haptista</taxon>
        <taxon>Haptophyta</taxon>
        <taxon>Prymnesiophyceae</taxon>
        <taxon>Prymnesiales</taxon>
        <taxon>Prymnesiaceae</taxon>
        <taxon>Prymnesium</taxon>
    </lineage>
</organism>
<evidence type="ECO:0000313" key="3">
    <source>
        <dbReference type="EMBL" id="KAL1524262.1"/>
    </source>
</evidence>
<evidence type="ECO:0000313" key="4">
    <source>
        <dbReference type="Proteomes" id="UP001515480"/>
    </source>
</evidence>
<dbReference type="Proteomes" id="UP001515480">
    <property type="component" value="Unassembled WGS sequence"/>
</dbReference>
<comment type="caution">
    <text evidence="3">The sequence shown here is derived from an EMBL/GenBank/DDBJ whole genome shotgun (WGS) entry which is preliminary data.</text>
</comment>
<gene>
    <name evidence="3" type="ORF">AB1Y20_019165</name>
</gene>
<proteinExistence type="predicted"/>
<dbReference type="InterPro" id="IPR001849">
    <property type="entry name" value="PH_domain"/>
</dbReference>
<name>A0AB34JTK4_PRYPA</name>
<feature type="compositionally biased region" description="Pro residues" evidence="1">
    <location>
        <begin position="449"/>
        <end position="472"/>
    </location>
</feature>
<dbReference type="PROSITE" id="PS50003">
    <property type="entry name" value="PH_DOMAIN"/>
    <property type="match status" value="1"/>
</dbReference>
<dbReference type="EMBL" id="JBGBPQ010000005">
    <property type="protein sequence ID" value="KAL1524262.1"/>
    <property type="molecule type" value="Genomic_DNA"/>
</dbReference>
<evidence type="ECO:0000259" key="2">
    <source>
        <dbReference type="PROSITE" id="PS50003"/>
    </source>
</evidence>
<evidence type="ECO:0000256" key="1">
    <source>
        <dbReference type="SAM" id="MobiDB-lite"/>
    </source>
</evidence>
<feature type="region of interest" description="Disordered" evidence="1">
    <location>
        <begin position="297"/>
        <end position="324"/>
    </location>
</feature>
<sequence>MGSPAAPLGAVTSLLNAETPQMVKAEMLELMDRLSKVLLDSYVETDEDIGPRIQKFTVCQEQLNLIGEQLARLRDAGSAAHEAHKLLAKLASEDCSVPAMRTFGERQEAQASLSHDLAASYERFVSIVVNQLEGLATVVSNKYAAYCNKVIEVRRRKAQLQLMVKQRERSDLRSLERSLIPPAGGAQAAFTVDLEGPLFRQSPTTKLWWACHARLDAKRKVLLFTNRQSDPASAAIKAVALCKYALAHELPEHHVKRPAAFELVPLLPDLPFVLLATDGSMSSRRWVCALQEAIDRPSEDVSAPPAAPNPDDASGTPPLPAAHRAEDGSMLHDTMKPIVASLEQLVDYGSTKIDELDKKLSGTLAEQSHRTEIQLAQLNSDTTLLAEFVVTALDEFQSSMRSNMSVELLRLTEAQLEYHRGMAAHLEQITSSLRKASPVDSGESTIPASPTPAPAPTPTAPPPASSSAPPPFKGEEEDEIID</sequence>